<evidence type="ECO:0000313" key="1">
    <source>
        <dbReference type="EMBL" id="GBP81445.1"/>
    </source>
</evidence>
<proteinExistence type="predicted"/>
<dbReference type="EMBL" id="BGZK01001511">
    <property type="protein sequence ID" value="GBP81445.1"/>
    <property type="molecule type" value="Genomic_DNA"/>
</dbReference>
<dbReference type="Proteomes" id="UP000299102">
    <property type="component" value="Unassembled WGS sequence"/>
</dbReference>
<protein>
    <submittedName>
        <fullName evidence="1">Uncharacterized protein</fullName>
    </submittedName>
</protein>
<name>A0A4C1Z487_EUMVA</name>
<accession>A0A4C1Z487</accession>
<dbReference type="AlphaFoldDB" id="A0A4C1Z487"/>
<gene>
    <name evidence="1" type="ORF">EVAR_64012_1</name>
</gene>
<comment type="caution">
    <text evidence="1">The sequence shown here is derived from an EMBL/GenBank/DDBJ whole genome shotgun (WGS) entry which is preliminary data.</text>
</comment>
<reference evidence="1 2" key="1">
    <citation type="journal article" date="2019" name="Commun. Biol.">
        <title>The bagworm genome reveals a unique fibroin gene that provides high tensile strength.</title>
        <authorList>
            <person name="Kono N."/>
            <person name="Nakamura H."/>
            <person name="Ohtoshi R."/>
            <person name="Tomita M."/>
            <person name="Numata K."/>
            <person name="Arakawa K."/>
        </authorList>
    </citation>
    <scope>NUCLEOTIDE SEQUENCE [LARGE SCALE GENOMIC DNA]</scope>
</reference>
<sequence length="121" mass="13397">MSGLCAYFGLEHTPELRKTSVQTNLPDALFSPKKVLKYIPASSALSRPSTPDHWVNNEFLKSNHNTRPLPRRAQDLYYAEPGAENAGPNPPSTSTERLNPSFSILSKKIVVGYAKTILNQT</sequence>
<organism evidence="1 2">
    <name type="scientific">Eumeta variegata</name>
    <name type="common">Bagworm moth</name>
    <name type="synonym">Eumeta japonica</name>
    <dbReference type="NCBI Taxonomy" id="151549"/>
    <lineage>
        <taxon>Eukaryota</taxon>
        <taxon>Metazoa</taxon>
        <taxon>Ecdysozoa</taxon>
        <taxon>Arthropoda</taxon>
        <taxon>Hexapoda</taxon>
        <taxon>Insecta</taxon>
        <taxon>Pterygota</taxon>
        <taxon>Neoptera</taxon>
        <taxon>Endopterygota</taxon>
        <taxon>Lepidoptera</taxon>
        <taxon>Glossata</taxon>
        <taxon>Ditrysia</taxon>
        <taxon>Tineoidea</taxon>
        <taxon>Psychidae</taxon>
        <taxon>Oiketicinae</taxon>
        <taxon>Eumeta</taxon>
    </lineage>
</organism>
<keyword evidence="2" id="KW-1185">Reference proteome</keyword>
<evidence type="ECO:0000313" key="2">
    <source>
        <dbReference type="Proteomes" id="UP000299102"/>
    </source>
</evidence>